<sequence>MLQQGLKNLRDRYCESKRHLGMCAIIDKLAGLCGFHMERGIVRPKFKSDEFIKVLGASLLLMEEVYDVFQWLVLTDYKELLTYLLESIEEPSDFPEGAHDYEFFNELVNSSLLLD</sequence>
<evidence type="ECO:0000313" key="1">
    <source>
        <dbReference type="EMBL" id="JAA91978.1"/>
    </source>
</evidence>
<organism evidence="1">
    <name type="scientific">Pararge aegeria</name>
    <name type="common">speckled wood butterfly</name>
    <dbReference type="NCBI Taxonomy" id="116150"/>
    <lineage>
        <taxon>Eukaryota</taxon>
        <taxon>Metazoa</taxon>
        <taxon>Ecdysozoa</taxon>
        <taxon>Arthropoda</taxon>
        <taxon>Hexapoda</taxon>
        <taxon>Insecta</taxon>
        <taxon>Pterygota</taxon>
        <taxon>Neoptera</taxon>
        <taxon>Endopterygota</taxon>
        <taxon>Lepidoptera</taxon>
        <taxon>Glossata</taxon>
        <taxon>Ditrysia</taxon>
        <taxon>Papilionoidea</taxon>
        <taxon>Nymphalidae</taxon>
        <taxon>Satyrinae</taxon>
        <taxon>Satyrini</taxon>
        <taxon>Parargina</taxon>
        <taxon>Pararge</taxon>
    </lineage>
</organism>
<proteinExistence type="predicted"/>
<dbReference type="EMBL" id="GAIX01000582">
    <property type="protein sequence ID" value="JAA91978.1"/>
    <property type="molecule type" value="Transcribed_RNA"/>
</dbReference>
<protein>
    <submittedName>
        <fullName evidence="1">Uncharacterized protein</fullName>
    </submittedName>
</protein>
<reference evidence="1" key="2">
    <citation type="submission" date="2013-05" db="EMBL/GenBank/DDBJ databases">
        <authorList>
            <person name="Carter J.-M."/>
            <person name="Baker S.C."/>
            <person name="Pink R."/>
            <person name="Carter D.R.F."/>
            <person name="Collins A."/>
            <person name="Tomlin J."/>
            <person name="Gibbs M."/>
            <person name="Breuker C.J."/>
        </authorList>
    </citation>
    <scope>NUCLEOTIDE SEQUENCE</scope>
    <source>
        <tissue evidence="1">Ovary</tissue>
    </source>
</reference>
<accession>S4PNX2</accession>
<name>S4PNX2_9NEOP</name>
<reference evidence="1" key="1">
    <citation type="journal article" date="2013" name="BMC Genomics">
        <title>Unscrambling butterfly oogenesis.</title>
        <authorList>
            <person name="Carter J.M."/>
            <person name="Baker S.C."/>
            <person name="Pink R."/>
            <person name="Carter D.R."/>
            <person name="Collins A."/>
            <person name="Tomlin J."/>
            <person name="Gibbs M."/>
            <person name="Breuker C.J."/>
        </authorList>
    </citation>
    <scope>NUCLEOTIDE SEQUENCE</scope>
    <source>
        <tissue evidence="1">Ovary</tissue>
    </source>
</reference>
<dbReference type="AlphaFoldDB" id="S4PNX2"/>